<dbReference type="PROSITE" id="PS51034">
    <property type="entry name" value="ZP_2"/>
    <property type="match status" value="1"/>
</dbReference>
<dbReference type="STRING" id="6265.A0A0B2VUF1"/>
<comment type="caution">
    <text evidence="4">The sequence shown here is derived from an EMBL/GenBank/DDBJ whole genome shotgun (WGS) entry which is preliminary data.</text>
</comment>
<keyword evidence="2" id="KW-0812">Transmembrane</keyword>
<evidence type="ECO:0000256" key="1">
    <source>
        <dbReference type="ARBA" id="ARBA00023157"/>
    </source>
</evidence>
<protein>
    <recommendedName>
        <fullName evidence="3">ZP domain-containing protein</fullName>
    </recommendedName>
</protein>
<keyword evidence="2" id="KW-0472">Membrane</keyword>
<dbReference type="Pfam" id="PF25057">
    <property type="entry name" value="CUT_N"/>
    <property type="match status" value="1"/>
</dbReference>
<proteinExistence type="predicted"/>
<keyword evidence="5" id="KW-1185">Reference proteome</keyword>
<dbReference type="InterPro" id="IPR001507">
    <property type="entry name" value="ZP_dom"/>
</dbReference>
<sequence>VRCHSDRMEIHLEFDEPFEGIVFAEKHYQQQACRWLGNSSRSLAITIPTPTTTSTTSCGVSLEQSTGELSTSLIVSPLAGLLVSGVTSMQVRCLYIVNDITVTLSPLQVVNADTDADIVTGNGGTPTLLMQILDGHGIDGQPVTQASVGQRLTLDLVLKNTDADIVTGNGGTPTLLMQILDGHGIDGQPVTQASVGQRLTLDLVLKNTAIYDFYAYSCFAHDGSNSHDASLQIIDANGCGVRLARAIDVPVYVSERAGAAKHVYIHMYGFQFTSSQFVHFECQARPCVHKCKRKQCDETRSDNEIARKRRAEHDTEVTQLRLQTVLQMKPQAPEYAQLRSASWTSCRPTLPLVTLVVVIGLAAACGLILTYALFLVRRRKGRGVDGTQSEISSSISQAYSEPSYSVTTVWHNSKY</sequence>
<dbReference type="OMA" id="IDANGCG"/>
<dbReference type="EMBL" id="JPKZ01000841">
    <property type="protein sequence ID" value="KHN85273.1"/>
    <property type="molecule type" value="Genomic_DNA"/>
</dbReference>
<evidence type="ECO:0000313" key="5">
    <source>
        <dbReference type="Proteomes" id="UP000031036"/>
    </source>
</evidence>
<feature type="non-terminal residue" evidence="4">
    <location>
        <position position="1"/>
    </location>
</feature>
<reference evidence="4 5" key="1">
    <citation type="submission" date="2014-11" db="EMBL/GenBank/DDBJ databases">
        <title>Genetic blueprint of the zoonotic pathogen Toxocara canis.</title>
        <authorList>
            <person name="Zhu X.-Q."/>
            <person name="Korhonen P.K."/>
            <person name="Cai H."/>
            <person name="Young N.D."/>
            <person name="Nejsum P."/>
            <person name="von Samson-Himmelstjerna G."/>
            <person name="Boag P.R."/>
            <person name="Tan P."/>
            <person name="Li Q."/>
            <person name="Min J."/>
            <person name="Yang Y."/>
            <person name="Wang X."/>
            <person name="Fang X."/>
            <person name="Hall R.S."/>
            <person name="Hofmann A."/>
            <person name="Sternberg P.W."/>
            <person name="Jex A.R."/>
            <person name="Gasser R.B."/>
        </authorList>
    </citation>
    <scope>NUCLEOTIDE SEQUENCE [LARGE SCALE GENOMIC DNA]</scope>
    <source>
        <strain evidence="4">PN_DK_2014</strain>
    </source>
</reference>
<dbReference type="Gene3D" id="2.60.40.4100">
    <property type="entry name" value="Zona pellucida, ZP-C domain"/>
    <property type="match status" value="1"/>
</dbReference>
<keyword evidence="2" id="KW-1133">Transmembrane helix</keyword>
<dbReference type="OrthoDB" id="6432511at2759"/>
<feature type="transmembrane region" description="Helical" evidence="2">
    <location>
        <begin position="352"/>
        <end position="376"/>
    </location>
</feature>
<dbReference type="Pfam" id="PF00100">
    <property type="entry name" value="Zona_pellucida"/>
    <property type="match status" value="1"/>
</dbReference>
<dbReference type="AlphaFoldDB" id="A0A0B2VUF1"/>
<accession>A0A0B2VUF1</accession>
<dbReference type="SMART" id="SM00241">
    <property type="entry name" value="ZP"/>
    <property type="match status" value="1"/>
</dbReference>
<dbReference type="InterPro" id="IPR056953">
    <property type="entry name" value="CUT_N"/>
</dbReference>
<keyword evidence="1" id="KW-1015">Disulfide bond</keyword>
<evidence type="ECO:0000259" key="3">
    <source>
        <dbReference type="PROSITE" id="PS51034"/>
    </source>
</evidence>
<feature type="domain" description="ZP" evidence="3">
    <location>
        <begin position="2"/>
        <end position="303"/>
    </location>
</feature>
<evidence type="ECO:0000256" key="2">
    <source>
        <dbReference type="SAM" id="Phobius"/>
    </source>
</evidence>
<gene>
    <name evidence="4" type="ORF">Tcan_07352</name>
</gene>
<dbReference type="InterPro" id="IPR055355">
    <property type="entry name" value="ZP-C"/>
</dbReference>
<name>A0A0B2VUF1_TOXCA</name>
<evidence type="ECO:0000313" key="4">
    <source>
        <dbReference type="EMBL" id="KHN85273.1"/>
    </source>
</evidence>
<organism evidence="4 5">
    <name type="scientific">Toxocara canis</name>
    <name type="common">Canine roundworm</name>
    <dbReference type="NCBI Taxonomy" id="6265"/>
    <lineage>
        <taxon>Eukaryota</taxon>
        <taxon>Metazoa</taxon>
        <taxon>Ecdysozoa</taxon>
        <taxon>Nematoda</taxon>
        <taxon>Chromadorea</taxon>
        <taxon>Rhabditida</taxon>
        <taxon>Spirurina</taxon>
        <taxon>Ascaridomorpha</taxon>
        <taxon>Ascaridoidea</taxon>
        <taxon>Toxocaridae</taxon>
        <taxon>Toxocara</taxon>
    </lineage>
</organism>
<dbReference type="PANTHER" id="PTHR46560:SF13">
    <property type="entry name" value="ZP DOMAIN-CONTAINING PROTEIN"/>
    <property type="match status" value="1"/>
</dbReference>
<dbReference type="Proteomes" id="UP000031036">
    <property type="component" value="Unassembled WGS sequence"/>
</dbReference>
<dbReference type="PANTHER" id="PTHR46560">
    <property type="entry name" value="CYPHER, ISOFORM B"/>
    <property type="match status" value="1"/>
</dbReference>
<dbReference type="InterPro" id="IPR042235">
    <property type="entry name" value="ZP-C_dom"/>
</dbReference>